<evidence type="ECO:0000256" key="4">
    <source>
        <dbReference type="ARBA" id="ARBA00023277"/>
    </source>
</evidence>
<dbReference type="Gene3D" id="2.60.40.290">
    <property type="match status" value="1"/>
</dbReference>
<feature type="region of interest" description="Disordered" evidence="8">
    <location>
        <begin position="169"/>
        <end position="208"/>
    </location>
</feature>
<protein>
    <recommendedName>
        <fullName evidence="7">Endoglucanase</fullName>
        <ecNumber evidence="7">3.2.1.4</ecNumber>
    </recommendedName>
</protein>
<reference evidence="11" key="1">
    <citation type="submission" date="2012-03" db="EMBL/GenBank/DDBJ databases">
        <title>Functional metagenomics reveals considerable lignocellulase gene clusters in the gut microbiome of a wood-feeding higher termite.</title>
        <authorList>
            <person name="Liu N."/>
        </authorList>
    </citation>
    <scope>NUCLEOTIDE SEQUENCE</scope>
</reference>
<dbReference type="EC" id="3.2.1.4" evidence="7"/>
<accession>A0A806JYN2</accession>
<name>A0A806JYN2_9BACT</name>
<evidence type="ECO:0000256" key="9">
    <source>
        <dbReference type="SAM" id="SignalP"/>
    </source>
</evidence>
<dbReference type="InterPro" id="IPR001919">
    <property type="entry name" value="CBD2"/>
</dbReference>
<evidence type="ECO:0000256" key="8">
    <source>
        <dbReference type="SAM" id="MobiDB-lite"/>
    </source>
</evidence>
<keyword evidence="6 7" id="KW-0624">Polysaccharide degradation</keyword>
<keyword evidence="9" id="KW-0732">Signal</keyword>
<dbReference type="SUPFAM" id="SSF51445">
    <property type="entry name" value="(Trans)glycosidases"/>
    <property type="match status" value="1"/>
</dbReference>
<evidence type="ECO:0000256" key="6">
    <source>
        <dbReference type="ARBA" id="ARBA00023326"/>
    </source>
</evidence>
<comment type="catalytic activity">
    <reaction evidence="1 7">
        <text>Endohydrolysis of (1-&gt;4)-beta-D-glucosidic linkages in cellulose, lichenin and cereal beta-D-glucans.</text>
        <dbReference type="EC" id="3.2.1.4"/>
    </reaction>
</comment>
<dbReference type="PANTHER" id="PTHR35923">
    <property type="entry name" value="MAJOR EXTRACELLULAR ENDOGLUCANASE"/>
    <property type="match status" value="1"/>
</dbReference>
<dbReference type="EMBL" id="JQ844166">
    <property type="protein sequence ID" value="AGS51642.1"/>
    <property type="molecule type" value="Genomic_DNA"/>
</dbReference>
<dbReference type="SUPFAM" id="SSF49384">
    <property type="entry name" value="Carbohydrate-binding domain"/>
    <property type="match status" value="1"/>
</dbReference>
<keyword evidence="4 7" id="KW-0119">Carbohydrate metabolism</keyword>
<keyword evidence="5 7" id="KW-0326">Glycosidase</keyword>
<evidence type="ECO:0000256" key="7">
    <source>
        <dbReference type="RuleBase" id="RU361153"/>
    </source>
</evidence>
<dbReference type="PANTHER" id="PTHR35923:SF2">
    <property type="entry name" value="ENDOGLUCANASE"/>
    <property type="match status" value="1"/>
</dbReference>
<sequence>MRKRIIPLLIAIMLLSSCSKGSEGDSAGSEATPTPAVTVTEETQPAPTPAPNDTGNEGDTGETVVAPPVAAAFGINASFSLVNTWESEGLYFSQWSCTVTNNTDAKTATWTVTREFPKGTKTTDTWNGNFSFAGETLTVSNVDYNGELAVNQATEFGFIVSSPTEIKSDDAGKVSAEATGSGSSNSGNTQGNQPGNQPGVGTATIPPKKTDRQAKDWLYTDGNKIYAANGQEVWITGVNWFGYNTGTNTFDGLWTANADTILAQIADRGFNLIRIPISTELIRDWSNGVYPQANYNQATNSHWNDKNSLEIFDYIIDTSGALGLKIMIDIHCAKTDAMGHMKNVWYEGDISEEVYIQALAWMAKRYKDDDTIIAYDLKNEPHGKPDESPRAIWNASNDKDNWKRVAEKAALAVLKENPNVLIVVEGIEIYPKDVKNNASFASKNSADYHYNWWGGNLRGVKDFPLDLGKYQNKLVYSPHDYGPTVYQQPWFYSGYNYDTLLKDVWRDNWLFIHEGNIAPLLIGEWGGFMSEPNLTWMTHMRTLISKYRLHHTFWCLNANSGDTGGLLEHDFATWDEVKYAFVKEVLWQHKGKFVGLSQEIPLGQNGISLSELK</sequence>
<evidence type="ECO:0000256" key="2">
    <source>
        <dbReference type="ARBA" id="ARBA00022801"/>
    </source>
</evidence>
<dbReference type="AlphaFoldDB" id="A0A806JYN2"/>
<feature type="compositionally biased region" description="Low complexity" evidence="8">
    <location>
        <begin position="30"/>
        <end position="45"/>
    </location>
</feature>
<keyword evidence="2 7" id="KW-0378">Hydrolase</keyword>
<feature type="domain" description="CBM2" evidence="10">
    <location>
        <begin position="68"/>
        <end position="201"/>
    </location>
</feature>
<dbReference type="Pfam" id="PF00150">
    <property type="entry name" value="Cellulase"/>
    <property type="match status" value="1"/>
</dbReference>
<evidence type="ECO:0000256" key="3">
    <source>
        <dbReference type="ARBA" id="ARBA00023001"/>
    </source>
</evidence>
<evidence type="ECO:0000256" key="5">
    <source>
        <dbReference type="ARBA" id="ARBA00023295"/>
    </source>
</evidence>
<proteinExistence type="inferred from homology"/>
<dbReference type="GO" id="GO:0008810">
    <property type="term" value="F:cellulase activity"/>
    <property type="evidence" value="ECO:0007669"/>
    <property type="project" value="UniProtKB-EC"/>
</dbReference>
<evidence type="ECO:0000259" key="10">
    <source>
        <dbReference type="PROSITE" id="PS51173"/>
    </source>
</evidence>
<organism evidence="11">
    <name type="scientific">uncultured bacterium contig00017</name>
    <dbReference type="NCBI Taxonomy" id="1181508"/>
    <lineage>
        <taxon>Bacteria</taxon>
        <taxon>environmental samples</taxon>
    </lineage>
</organism>
<dbReference type="SMART" id="SM00637">
    <property type="entry name" value="CBD_II"/>
    <property type="match status" value="1"/>
</dbReference>
<dbReference type="Pfam" id="PF00553">
    <property type="entry name" value="CBM_2"/>
    <property type="match status" value="1"/>
</dbReference>
<dbReference type="GO" id="GO:0030247">
    <property type="term" value="F:polysaccharide binding"/>
    <property type="evidence" value="ECO:0007669"/>
    <property type="project" value="UniProtKB-UniRule"/>
</dbReference>
<keyword evidence="3 7" id="KW-0136">Cellulose degradation</keyword>
<dbReference type="PROSITE" id="PS51257">
    <property type="entry name" value="PROKAR_LIPOPROTEIN"/>
    <property type="match status" value="1"/>
</dbReference>
<dbReference type="Gene3D" id="3.20.20.80">
    <property type="entry name" value="Glycosidases"/>
    <property type="match status" value="1"/>
</dbReference>
<dbReference type="PROSITE" id="PS00659">
    <property type="entry name" value="GLYCOSYL_HYDROL_F5"/>
    <property type="match status" value="1"/>
</dbReference>
<dbReference type="InterPro" id="IPR008965">
    <property type="entry name" value="CBM2/CBM3_carb-bd_dom_sf"/>
</dbReference>
<evidence type="ECO:0000256" key="1">
    <source>
        <dbReference type="ARBA" id="ARBA00000966"/>
    </source>
</evidence>
<feature type="chain" id="PRO_5032480418" description="Endoglucanase" evidence="9">
    <location>
        <begin position="22"/>
        <end position="613"/>
    </location>
</feature>
<dbReference type="PROSITE" id="PS51173">
    <property type="entry name" value="CBM2"/>
    <property type="match status" value="1"/>
</dbReference>
<dbReference type="InterPro" id="IPR001547">
    <property type="entry name" value="Glyco_hydro_5"/>
</dbReference>
<feature type="compositionally biased region" description="Low complexity" evidence="8">
    <location>
        <begin position="179"/>
        <end position="199"/>
    </location>
</feature>
<dbReference type="InterPro" id="IPR018087">
    <property type="entry name" value="Glyco_hydro_5_CS"/>
</dbReference>
<dbReference type="InterPro" id="IPR017853">
    <property type="entry name" value="GH"/>
</dbReference>
<evidence type="ECO:0000313" key="11">
    <source>
        <dbReference type="EMBL" id="AGS51642.1"/>
    </source>
</evidence>
<dbReference type="InterPro" id="IPR012291">
    <property type="entry name" value="CBM2_carb-bd_dom_sf"/>
</dbReference>
<feature type="signal peptide" evidence="9">
    <location>
        <begin position="1"/>
        <end position="21"/>
    </location>
</feature>
<feature type="region of interest" description="Disordered" evidence="8">
    <location>
        <begin position="22"/>
        <end position="63"/>
    </location>
</feature>
<comment type="similarity">
    <text evidence="7">Belongs to the glycosyl hydrolase 5 (cellulase A) family.</text>
</comment>
<dbReference type="GO" id="GO:0030245">
    <property type="term" value="P:cellulose catabolic process"/>
    <property type="evidence" value="ECO:0007669"/>
    <property type="project" value="UniProtKB-KW"/>
</dbReference>